<dbReference type="Pfam" id="PF23099">
    <property type="entry name" value="UTP20_C"/>
    <property type="match status" value="1"/>
</dbReference>
<dbReference type="OrthoDB" id="360653at2759"/>
<evidence type="ECO:0000313" key="5">
    <source>
        <dbReference type="EMBL" id="KAJ1913512.1"/>
    </source>
</evidence>
<evidence type="ECO:0000313" key="6">
    <source>
        <dbReference type="Proteomes" id="UP001150569"/>
    </source>
</evidence>
<dbReference type="InterPro" id="IPR011430">
    <property type="entry name" value="UTP20_N"/>
</dbReference>
<dbReference type="InterPro" id="IPR011989">
    <property type="entry name" value="ARM-like"/>
</dbReference>
<dbReference type="InterPro" id="IPR052575">
    <property type="entry name" value="SSU_processome_comp_20"/>
</dbReference>
<feature type="domain" description="U3 small nucleolar RNA-associated protein 20" evidence="3">
    <location>
        <begin position="1982"/>
        <end position="2198"/>
    </location>
</feature>
<evidence type="ECO:0000256" key="1">
    <source>
        <dbReference type="SAM" id="MobiDB-lite"/>
    </source>
</evidence>
<comment type="caution">
    <text evidence="5">The sequence shown here is derived from an EMBL/GenBank/DDBJ whole genome shotgun (WGS) entry which is preliminary data.</text>
</comment>
<feature type="compositionally biased region" description="Basic and acidic residues" evidence="1">
    <location>
        <begin position="3010"/>
        <end position="3040"/>
    </location>
</feature>
<evidence type="ECO:0000259" key="2">
    <source>
        <dbReference type="Pfam" id="PF07539"/>
    </source>
</evidence>
<dbReference type="EMBL" id="JANBPT010000746">
    <property type="protein sequence ID" value="KAJ1913512.1"/>
    <property type="molecule type" value="Genomic_DNA"/>
</dbReference>
<dbReference type="InterPro" id="IPR046523">
    <property type="entry name" value="UTP20_dom"/>
</dbReference>
<feature type="compositionally biased region" description="Polar residues" evidence="1">
    <location>
        <begin position="1889"/>
        <end position="1902"/>
    </location>
</feature>
<dbReference type="SUPFAM" id="SSF48371">
    <property type="entry name" value="ARM repeat"/>
    <property type="match status" value="3"/>
</dbReference>
<feature type="compositionally biased region" description="Acidic residues" evidence="1">
    <location>
        <begin position="1917"/>
        <end position="1934"/>
    </location>
</feature>
<dbReference type="InterPro" id="IPR016024">
    <property type="entry name" value="ARM-type_fold"/>
</dbReference>
<dbReference type="PANTHER" id="PTHR17695">
    <property type="entry name" value="SMALL SUBUNIT PROCESSOME COMPONENT 20 HOMOLOG"/>
    <property type="match status" value="1"/>
</dbReference>
<accession>A0A9W8DLK5</accession>
<dbReference type="GO" id="GO:0030686">
    <property type="term" value="C:90S preribosome"/>
    <property type="evidence" value="ECO:0007669"/>
    <property type="project" value="TreeGrafter"/>
</dbReference>
<dbReference type="Gene3D" id="1.25.10.10">
    <property type="entry name" value="Leucine-rich Repeat Variant"/>
    <property type="match status" value="1"/>
</dbReference>
<feature type="region of interest" description="Disordered" evidence="1">
    <location>
        <begin position="2998"/>
        <end position="3090"/>
    </location>
</feature>
<feature type="region of interest" description="Disordered" evidence="1">
    <location>
        <begin position="1234"/>
        <end position="1314"/>
    </location>
</feature>
<feature type="region of interest" description="Disordered" evidence="1">
    <location>
        <begin position="2830"/>
        <end position="2863"/>
    </location>
</feature>
<feature type="region of interest" description="Disordered" evidence="1">
    <location>
        <begin position="1889"/>
        <end position="1950"/>
    </location>
</feature>
<evidence type="ECO:0000259" key="3">
    <source>
        <dbReference type="Pfam" id="PF20416"/>
    </source>
</evidence>
<dbReference type="Pfam" id="PF20416">
    <property type="entry name" value="UTP20"/>
    <property type="match status" value="1"/>
</dbReference>
<dbReference type="Pfam" id="PF07539">
    <property type="entry name" value="UTP20_N"/>
    <property type="match status" value="1"/>
</dbReference>
<dbReference type="PANTHER" id="PTHR17695:SF11">
    <property type="entry name" value="SMALL SUBUNIT PROCESSOME COMPONENT 20 HOMOLOG"/>
    <property type="match status" value="1"/>
</dbReference>
<dbReference type="GO" id="GO:0032040">
    <property type="term" value="C:small-subunit processome"/>
    <property type="evidence" value="ECO:0007669"/>
    <property type="project" value="TreeGrafter"/>
</dbReference>
<protein>
    <submittedName>
        <fullName evidence="5">U3 snoRNP protein</fullName>
    </submittedName>
</protein>
<proteinExistence type="predicted"/>
<dbReference type="InterPro" id="IPR057525">
    <property type="entry name" value="UTP20_C"/>
</dbReference>
<feature type="domain" description="U3 small nucleolar RNA-associated protein 20 C-terminal" evidence="4">
    <location>
        <begin position="2738"/>
        <end position="2976"/>
    </location>
</feature>
<sequence>MAFTESLKVATITPSGKLRHKFTSFRARLDATEINVTRRLVRHLDEPEVQGSYFQEALAAWTELNCSIPFTRFVRAVTPLCGSLPALLFHRDAVVSLLLEHLQVSTPHSAPALLDLIAVLARDLLEEFLPHLEPVVQALGPLARFEHAATVEGTFRTLTLLFKHLLPFLTPDLRPSFRGMESLLGATRHKPHVRRFAAESCAYLLRKCPRSRLRITIPFILARYRARPNPTYAEGLALMFYEAMKSSEGRTHSRALPLWTELIGALGHPDKVADKAEGEAPAAADLSADNAVMIDPATVIVDHLLRMLMLNMVADDVTFVESTLVRGLQRATGAAAQLPILALLTTLAGLRGGELLTDLAALAQAFTPLASLTTTTLAAESQSLTTAITDLGLTLLAAAPLDVALTLDRAWLAPLFAQAPPAAVLPLAQRLLDLNWSHWVPLLLPRLVAYTKAHSTAAGHVAIFAAFWDRLLQADGLLDSALAVLGGAAAPYRSPTGQLVFPGGEFPTALLDRLAQPIDWARLGQLLGSETASGDALEEIEGDNDHLAVCTILALLPRLYLPSETAIVTLDRFAQALTDHLTTSGIPVVDGPGFALACVLGTAVRSRLAFQALDPARYTATLEAAWPDHFDHFLLVHTTNPAVLTAFGEYAAQLDPAVLTSDHLARALPALLPNLASPHADVRRSTLGVLSRFQPLPALSTRPNDPAEPCPVFQLALAMEDIEPTFENYRDRLAALRRLSVPYTTRRVPVTYLEVLPQICLGNLAINLKPVWEAVAAVLRELAVAQGPRVWRLLLDRLLAYDGRAPLGSTRPTKPVMNAHFNLMKQVTDPTAGFQRLATVKAGVRTDDNRRRQVAAVLERQYCLITDTRDVSLSAFIRLTGFTFERVDLVHLVRQVYAVVAVAGPRLLARDPTVYGQLVAAFLRDRFPIALRTLPSEPTLPDGTSLAALVTDLLRAADALDVAYPRRASPAYSRLVGNRSLKQFQLTQCLLLLSRAEAGNPLPTALPYLLPAFLNLVSSTDASLQELSIGCVLVWRPASDLALFRAAFRRMLAPTRCREELSRFPLAPGALEPASARPEVINLVLRLLFGRINDTSGRFRTNTDRVSRQQAAFVALTRVGPSEAQLFFDLLLAPFRPTLLAATGRAANDESLPFPIPYDRAGQFHVPPGADLLAAVGGGPTQHFLTLALELVQHFGVALSPFAPQLLSVALNILVGLEREIQQDLQRRGFQLVEQSSDEEDHVDDDHQSDDGDVGDEGIVNAVKTSDHSDEESQGEEAEEEEEDGANAQLDSTDATLTGQAPTRRRRRTPAALRPRDLRHNRGLVLRLLVALFQGGVPATIDLTPFLPHLVAWAVTPRLPSFAAENHQAPSALLTLLAAWTTRPAYLTYLATYDPAAFPAVLGLLRTPQAARAVTEIVVTMMEQVVEYANTDVTEGAATTVAKRLIADHADVVLDSIGHLLGRQQFRGPPAATLMARRLLTLLTRCAPHVTGPTSLARLLDLLLPVIRLPTAAAGLPIKMQVLSVFNAVLPVLLNGPLSTGFAHPGFLRYFQFVCQLFDVLHPLRARQQVVELLKQLAVVVRPSGQLVVSVPLVADLNAVLDAEPSTRDLRPDVARRIQALTTLAEPDAAASVARATLTGRDWLPLVYNLLALVGDFETPEAPSLRAGAMQALTRFLQDVSEWDPITKRHNDPLSIGFCQSLDAMYVRARRGLASPDPTLRSVWLSLLVAMARTYPRVGQLFGLAPLLGGDRSNGGHGLTDVLHVRSERQVAALNALTDRILHAGSAVPEGTYRDLIFPAINPLILGSDADVDPSVRRAAVAVLSAAVAGLSWPAYRRQLLRLVKELTRSNAGRLDVHAVAALVAVASAFPFDAQLWVNHTDLLPTAVSSSGPIPQPTTADNATAGHPVLADRQDGSDSESDDDDDDDGSDAMDNDMAVESPTDLQSRVRTSHAIHESVLADVLPALKTPLVDHKSYPPADRVRLAGPLITILLRLPLRSSRPHLGGLITTMASLLSNKKEQEVRDVARRTLERAVSELGPSYLPFVLEELRSATRKGGVKLAILNFTTNAVLAHTVSMPDPPVGVLDPSLELALGIAARELFPTHERGEMLTTRIRRDVREAMATGKGLGTLKMLAQHVSFAKSGRLLAPFRTAMAGTDSTATMSVVDTGLDAVAKGLAANRDPDTFELLVLCHGLIGRHLALTTAPRARGPGMVKIHDDTRGHGWRLIPIVAGDTIHTVYANRAAVQGETDHFSGNVYRFVVLGLRLFSRALRHRFRPAEADRDTLGRLDPFVDLLGNCLYSTYPPVVAAAVEAFRHLVAYPLPTFGDTADLLVARLLDLIRTAGSSQLQLLRACAETLQATLTTHRDLSLSGNQLGALLSFVSAELDRQADAKAYFALLWVVLKRRLLAAELYDVMDKAGRLLVTSHDGDLRSRCRQAYLHFLLHYPMGADRWRAHLDLLLSGLDYRLEAGRTSALELTHDLVRRLPPTLLAQGHAVLFLGLANVLINDDAASCRGMAGVVLTRLGARLEPSHLGTALRMLDHWAKGGAPVVARLSISLHRQDLVADFEEELSAEPVVAASKTLPRPDRRSGLLSPALVRPLRLARASVQMYGLLLDARAEAEDENQAGGLPGAVSDVLSHAHRGLVTSELLWRTRPAAQQDAVAALISDGDAEMPDTSHHGGAAGWLQWESGYLSLITLAKLFVHHPAALTAATPQVTALWRLIISHLVYPHAWVRLAAARLLGQAFAMSPDPTLDRPAGTYYLTTEALRSVLAHHITQLSGRSFGDDLGTQLVKNVFFVGKCFHRHATPHVLVVAEADGGDIEPMDVPPTATLRDPFSSDEEIDTPDAPVREPAPTDPFADAPIRSTAVLNLFAQMAAVCRRERATGEVSRRPHALRWFAAMLTVLPADEIPPTLHYTVPVLMNTVTDPDETLATLAREVEEFVMQRAGAVKYEQAAHVEHQRREQRRARRGAWRLVHRKRKAAALGFQLESGVADESDDDDADSVGHEVTTLDRSNKRPRTPEPESESEARDEAATDEVNGTAAESVPDPAVSVTADNPLKSNPNGPSSKKLRRALGRLLSNRS</sequence>
<feature type="compositionally biased region" description="Acidic residues" evidence="1">
    <location>
        <begin position="2999"/>
        <end position="3009"/>
    </location>
</feature>
<gene>
    <name evidence="5" type="primary">UTP20_2</name>
    <name evidence="5" type="ORF">IWQ60_009175</name>
</gene>
<keyword evidence="6" id="KW-1185">Reference proteome</keyword>
<organism evidence="5 6">
    <name type="scientific">Tieghemiomyces parasiticus</name>
    <dbReference type="NCBI Taxonomy" id="78921"/>
    <lineage>
        <taxon>Eukaryota</taxon>
        <taxon>Fungi</taxon>
        <taxon>Fungi incertae sedis</taxon>
        <taxon>Zoopagomycota</taxon>
        <taxon>Kickxellomycotina</taxon>
        <taxon>Dimargaritomycetes</taxon>
        <taxon>Dimargaritales</taxon>
        <taxon>Dimargaritaceae</taxon>
        <taxon>Tieghemiomyces</taxon>
    </lineage>
</organism>
<evidence type="ECO:0000259" key="4">
    <source>
        <dbReference type="Pfam" id="PF23099"/>
    </source>
</evidence>
<dbReference type="Proteomes" id="UP001150569">
    <property type="component" value="Unassembled WGS sequence"/>
</dbReference>
<feature type="domain" description="U3 small nucleolar RNA-associated protein 20 N-terminal" evidence="2">
    <location>
        <begin position="1012"/>
        <end position="1682"/>
    </location>
</feature>
<feature type="compositionally biased region" description="Acidic residues" evidence="1">
    <location>
        <begin position="1269"/>
        <end position="1285"/>
    </location>
</feature>
<name>A0A9W8DLK5_9FUNG</name>
<reference evidence="5" key="1">
    <citation type="submission" date="2022-07" db="EMBL/GenBank/DDBJ databases">
        <title>Phylogenomic reconstructions and comparative analyses of Kickxellomycotina fungi.</title>
        <authorList>
            <person name="Reynolds N.K."/>
            <person name="Stajich J.E."/>
            <person name="Barry K."/>
            <person name="Grigoriev I.V."/>
            <person name="Crous P."/>
            <person name="Smith M.E."/>
        </authorList>
    </citation>
    <scope>NUCLEOTIDE SEQUENCE</scope>
    <source>
        <strain evidence="5">RSA 861</strain>
    </source>
</reference>